<proteinExistence type="predicted"/>
<evidence type="ECO:0000259" key="1">
    <source>
        <dbReference type="Pfam" id="PF18925"/>
    </source>
</evidence>
<accession>A0ABW6HQY3</accession>
<comment type="caution">
    <text evidence="2">The sequence shown here is derived from an EMBL/GenBank/DDBJ whole genome shotgun (WGS) entry which is preliminary data.</text>
</comment>
<name>A0ABW6HQY3_9FLAO</name>
<gene>
    <name evidence="2" type="ORF">ACFX5D_15895</name>
</gene>
<dbReference type="InterPro" id="IPR043732">
    <property type="entry name" value="DUF5675"/>
</dbReference>
<dbReference type="EMBL" id="JBHZQA010000020">
    <property type="protein sequence ID" value="MFE3849441.1"/>
    <property type="molecule type" value="Genomic_DNA"/>
</dbReference>
<dbReference type="Proteomes" id="UP001600039">
    <property type="component" value="Unassembled WGS sequence"/>
</dbReference>
<protein>
    <submittedName>
        <fullName evidence="2">DUF5675 family protein</fullName>
    </submittedName>
</protein>
<evidence type="ECO:0000313" key="2">
    <source>
        <dbReference type="EMBL" id="MFE3849441.1"/>
    </source>
</evidence>
<reference evidence="2 3" key="1">
    <citation type="submission" date="2024-06" db="EMBL/GenBank/DDBJ databases">
        <title>Flavobacterium spp. isolated from glacier.</title>
        <authorList>
            <person name="Han D."/>
        </authorList>
    </citation>
    <scope>NUCLEOTIDE SEQUENCE [LARGE SCALE GENOMIC DNA]</scope>
    <source>
        <strain evidence="2 3">LB3P45</strain>
    </source>
</reference>
<feature type="domain" description="DUF5675" evidence="1">
    <location>
        <begin position="5"/>
        <end position="115"/>
    </location>
</feature>
<sequence length="146" mass="16575">MVLVLSRTYFPEGTQGTIVWNGTLVCYTIELPWLHNQQRVSCIPEGEYVLQKRFSPKFQWHLHLKNVPGRDLILIHPANDAKSELLGCIATVTKHTGIGKGSSSRKALEKLKVLVYDALKRNEEVKIKIQSNPSTPIRTTRLKTNK</sequence>
<dbReference type="RefSeq" id="WP_379859183.1">
    <property type="nucleotide sequence ID" value="NZ_JBHZQA010000020.1"/>
</dbReference>
<evidence type="ECO:0000313" key="3">
    <source>
        <dbReference type="Proteomes" id="UP001600039"/>
    </source>
</evidence>
<organism evidence="2 3">
    <name type="scientific">Flavobacterium fructosi</name>
    <dbReference type="NCBI Taxonomy" id="3230416"/>
    <lineage>
        <taxon>Bacteria</taxon>
        <taxon>Pseudomonadati</taxon>
        <taxon>Bacteroidota</taxon>
        <taxon>Flavobacteriia</taxon>
        <taxon>Flavobacteriales</taxon>
        <taxon>Flavobacteriaceae</taxon>
        <taxon>Flavobacterium</taxon>
    </lineage>
</organism>
<dbReference type="Pfam" id="PF18925">
    <property type="entry name" value="DUF5675"/>
    <property type="match status" value="1"/>
</dbReference>
<keyword evidence="3" id="KW-1185">Reference proteome</keyword>